<dbReference type="PANTHER" id="PTHR21496:SF23">
    <property type="entry name" value="3-PHENYLPROPIONATE_CINNAMIC ACID DIOXYGENASE FERREDOXIN SUBUNIT"/>
    <property type="match status" value="1"/>
</dbReference>
<evidence type="ECO:0000313" key="11">
    <source>
        <dbReference type="EMBL" id="CAB4807098.1"/>
    </source>
</evidence>
<evidence type="ECO:0000256" key="1">
    <source>
        <dbReference type="ARBA" id="ARBA00022714"/>
    </source>
</evidence>
<accession>A0A6J6KWL3</accession>
<evidence type="ECO:0000313" key="9">
    <source>
        <dbReference type="EMBL" id="CAB4654207.1"/>
    </source>
</evidence>
<evidence type="ECO:0000259" key="5">
    <source>
        <dbReference type="PROSITE" id="PS51296"/>
    </source>
</evidence>
<dbReference type="EMBL" id="CAEZUT010000002">
    <property type="protein sequence ID" value="CAB4602369.1"/>
    <property type="molecule type" value="Genomic_DNA"/>
</dbReference>
<dbReference type="InterPro" id="IPR036922">
    <property type="entry name" value="Rieske_2Fe-2S_sf"/>
</dbReference>
<evidence type="ECO:0000313" key="13">
    <source>
        <dbReference type="EMBL" id="CAB4973593.1"/>
    </source>
</evidence>
<keyword evidence="3" id="KW-0408">Iron</keyword>
<reference evidence="9" key="1">
    <citation type="submission" date="2020-05" db="EMBL/GenBank/DDBJ databases">
        <authorList>
            <person name="Chiriac C."/>
            <person name="Salcher M."/>
            <person name="Ghai R."/>
            <person name="Kavagutti S V."/>
        </authorList>
    </citation>
    <scope>NUCLEOTIDE SEQUENCE</scope>
</reference>
<dbReference type="GO" id="GO:0046872">
    <property type="term" value="F:metal ion binding"/>
    <property type="evidence" value="ECO:0007669"/>
    <property type="project" value="UniProtKB-KW"/>
</dbReference>
<name>A0A6J6KWL3_9ZZZZ</name>
<dbReference type="EMBL" id="CAESAM010000019">
    <property type="protein sequence ID" value="CAB4335911.1"/>
    <property type="molecule type" value="Genomic_DNA"/>
</dbReference>
<evidence type="ECO:0000256" key="2">
    <source>
        <dbReference type="ARBA" id="ARBA00022723"/>
    </source>
</evidence>
<protein>
    <submittedName>
        <fullName evidence="9">Unannotated protein</fullName>
    </submittedName>
</protein>
<dbReference type="EMBL" id="CAFAAW010000022">
    <property type="protein sequence ID" value="CAB4807098.1"/>
    <property type="molecule type" value="Genomic_DNA"/>
</dbReference>
<dbReference type="Gene3D" id="2.102.10.10">
    <property type="entry name" value="Rieske [2Fe-2S] iron-sulphur domain"/>
    <property type="match status" value="1"/>
</dbReference>
<dbReference type="Pfam" id="PF00355">
    <property type="entry name" value="Rieske"/>
    <property type="match status" value="1"/>
</dbReference>
<dbReference type="EMBL" id="CAFBJG010000043">
    <property type="protein sequence ID" value="CAB4849610.1"/>
    <property type="molecule type" value="Genomic_DNA"/>
</dbReference>
<dbReference type="AlphaFoldDB" id="A0A6J6KWL3"/>
<organism evidence="9">
    <name type="scientific">freshwater metagenome</name>
    <dbReference type="NCBI Taxonomy" id="449393"/>
    <lineage>
        <taxon>unclassified sequences</taxon>
        <taxon>metagenomes</taxon>
        <taxon>ecological metagenomes</taxon>
    </lineage>
</organism>
<dbReference type="PANTHER" id="PTHR21496">
    <property type="entry name" value="FERREDOXIN-RELATED"/>
    <property type="match status" value="1"/>
</dbReference>
<dbReference type="InterPro" id="IPR017941">
    <property type="entry name" value="Rieske_2Fe-2S"/>
</dbReference>
<dbReference type="EMBL" id="CAFBOH010000019">
    <property type="protein sequence ID" value="CAB4973593.1"/>
    <property type="molecule type" value="Genomic_DNA"/>
</dbReference>
<dbReference type="PROSITE" id="PS51296">
    <property type="entry name" value="RIESKE"/>
    <property type="match status" value="1"/>
</dbReference>
<dbReference type="EMBL" id="CAEZXU010000007">
    <property type="protein sequence ID" value="CAB4691522.1"/>
    <property type="molecule type" value="Genomic_DNA"/>
</dbReference>
<evidence type="ECO:0000313" key="10">
    <source>
        <dbReference type="EMBL" id="CAB4691522.1"/>
    </source>
</evidence>
<dbReference type="EMBL" id="CAEZSY010000128">
    <property type="protein sequence ID" value="CAB4559301.1"/>
    <property type="molecule type" value="Genomic_DNA"/>
</dbReference>
<keyword evidence="1" id="KW-0001">2Fe-2S</keyword>
<feature type="domain" description="Rieske" evidence="5">
    <location>
        <begin position="1"/>
        <end position="96"/>
    </location>
</feature>
<dbReference type="GO" id="GO:0051537">
    <property type="term" value="F:2 iron, 2 sulfur cluster binding"/>
    <property type="evidence" value="ECO:0007669"/>
    <property type="project" value="UniProtKB-KW"/>
</dbReference>
<keyword evidence="4" id="KW-0411">Iron-sulfur</keyword>
<gene>
    <name evidence="7" type="ORF">UFOPK1509_00798</name>
    <name evidence="8" type="ORF">UFOPK1854_00025</name>
    <name evidence="9" type="ORF">UFOPK2252_00535</name>
    <name evidence="10" type="ORF">UFOPK2592_00230</name>
    <name evidence="11" type="ORF">UFOPK3120_00342</name>
    <name evidence="12" type="ORF">UFOPK3282_00551</name>
    <name evidence="13" type="ORF">UFOPK3935_00290</name>
    <name evidence="6" type="ORF">UFOPK4171_00364</name>
</gene>
<sequence length="98" mass="10434">MSEISFDSLIEGKPSLIDVNGKSVCVARIGDEVFAIADTCTHSDASLSEGEISGHKIECWLHGAEFDLRTGAALTPPATQALQTFKVSRNGNQVLISE</sequence>
<evidence type="ECO:0000313" key="12">
    <source>
        <dbReference type="EMBL" id="CAB4849610.1"/>
    </source>
</evidence>
<evidence type="ECO:0000313" key="6">
    <source>
        <dbReference type="EMBL" id="CAB4335911.1"/>
    </source>
</evidence>
<proteinExistence type="predicted"/>
<evidence type="ECO:0000313" key="7">
    <source>
        <dbReference type="EMBL" id="CAB4559301.1"/>
    </source>
</evidence>
<evidence type="ECO:0000313" key="8">
    <source>
        <dbReference type="EMBL" id="CAB4602369.1"/>
    </source>
</evidence>
<evidence type="ECO:0000256" key="3">
    <source>
        <dbReference type="ARBA" id="ARBA00023004"/>
    </source>
</evidence>
<dbReference type="CDD" id="cd03528">
    <property type="entry name" value="Rieske_RO_ferredoxin"/>
    <property type="match status" value="1"/>
</dbReference>
<dbReference type="SUPFAM" id="SSF50022">
    <property type="entry name" value="ISP domain"/>
    <property type="match status" value="1"/>
</dbReference>
<dbReference type="EMBL" id="CAEZWN010000038">
    <property type="protein sequence ID" value="CAB4654207.1"/>
    <property type="molecule type" value="Genomic_DNA"/>
</dbReference>
<keyword evidence="2" id="KW-0479">Metal-binding</keyword>
<evidence type="ECO:0000256" key="4">
    <source>
        <dbReference type="ARBA" id="ARBA00023014"/>
    </source>
</evidence>